<comment type="caution">
    <text evidence="2">The sequence shown here is derived from an EMBL/GenBank/DDBJ whole genome shotgun (WGS) entry which is preliminary data.</text>
</comment>
<dbReference type="PANTHER" id="PTHR41773">
    <property type="entry name" value="GTP PYROPHOSPHATASE-RELATED"/>
    <property type="match status" value="1"/>
</dbReference>
<gene>
    <name evidence="2" type="ORF">ATK86_7383</name>
</gene>
<sequence>MGIIDEFIDRFDREYYLYENAAKIAHRQLDEQLNEAGVRCIVSHRVKNAERLRNKCIQRNESNPYDSVDSIFADIVDLAGARVALYFPAERDRVDRAITRKFEILEPRKEFPQNSPHPLNRFFGYSAVHYRVNLRESELDEADKRCAQVRVEIQVASVLMHAWSEVEHDLAYKPMQGDLSSEEKALLDQLNGLVHAGEIALEQLQLAGLRRTHEVEKPFRTHYDLAAHIIGYIEKTQGPNAASPEVGAVDVLHGVLQKLGLATPQACSPYLARLNAGLEKRTLVDQIIDALLDEDISRVRPLTSVREAIGGISGDAPMTSVSEMYIEFIQGWNELDHMLRSRLPVGTKITSTPMTTEVAFDCGIIDREAYHSIHYLRMRRNGYVHSKRKPDTSALEADLHALNRLKKIVGTPPIE</sequence>
<dbReference type="Pfam" id="PF04607">
    <property type="entry name" value="RelA_SpoT"/>
    <property type="match status" value="1"/>
</dbReference>
<dbReference type="EMBL" id="PJMW01000004">
    <property type="protein sequence ID" value="PKV76459.1"/>
    <property type="molecule type" value="Genomic_DNA"/>
</dbReference>
<reference evidence="2 3" key="1">
    <citation type="submission" date="2017-12" db="EMBL/GenBank/DDBJ databases">
        <title>Sequencing the genomes of 1000 Actinobacteria strains.</title>
        <authorList>
            <person name="Klenk H.-P."/>
        </authorList>
    </citation>
    <scope>NUCLEOTIDE SEQUENCE [LARGE SCALE GENOMIC DNA]</scope>
    <source>
        <strain evidence="2 3">DSM 44489</strain>
    </source>
</reference>
<dbReference type="SMART" id="SM00954">
    <property type="entry name" value="RelA_SpoT"/>
    <property type="match status" value="1"/>
</dbReference>
<dbReference type="Gene3D" id="3.30.460.10">
    <property type="entry name" value="Beta Polymerase, domain 2"/>
    <property type="match status" value="1"/>
</dbReference>
<dbReference type="Proteomes" id="UP000233766">
    <property type="component" value="Unassembled WGS sequence"/>
</dbReference>
<evidence type="ECO:0000259" key="1">
    <source>
        <dbReference type="SMART" id="SM00954"/>
    </source>
</evidence>
<protein>
    <submittedName>
        <fullName evidence="2">RelA/SpoT family protein</fullName>
    </submittedName>
</protein>
<dbReference type="CDD" id="cd05399">
    <property type="entry name" value="NT_Rel-Spo_like"/>
    <property type="match status" value="1"/>
</dbReference>
<feature type="domain" description="RelA/SpoT" evidence="1">
    <location>
        <begin position="44"/>
        <end position="178"/>
    </location>
</feature>
<evidence type="ECO:0000313" key="2">
    <source>
        <dbReference type="EMBL" id="PKV76459.1"/>
    </source>
</evidence>
<name>A0A2N3V4A3_9NOCA</name>
<dbReference type="AlphaFoldDB" id="A0A2N3V4A3"/>
<dbReference type="InterPro" id="IPR007685">
    <property type="entry name" value="RelA_SpoT"/>
</dbReference>
<evidence type="ECO:0000313" key="3">
    <source>
        <dbReference type="Proteomes" id="UP000233766"/>
    </source>
</evidence>
<dbReference type="SUPFAM" id="SSF81301">
    <property type="entry name" value="Nucleotidyltransferase"/>
    <property type="match status" value="1"/>
</dbReference>
<dbReference type="PANTHER" id="PTHR41773:SF1">
    <property type="entry name" value="RELA_SPOT DOMAIN-CONTAINING PROTEIN"/>
    <property type="match status" value="1"/>
</dbReference>
<dbReference type="InterPro" id="IPR043519">
    <property type="entry name" value="NT_sf"/>
</dbReference>
<proteinExistence type="predicted"/>
<organism evidence="2 3">
    <name type="scientific">Nocardia fluminea</name>
    <dbReference type="NCBI Taxonomy" id="134984"/>
    <lineage>
        <taxon>Bacteria</taxon>
        <taxon>Bacillati</taxon>
        <taxon>Actinomycetota</taxon>
        <taxon>Actinomycetes</taxon>
        <taxon>Mycobacteriales</taxon>
        <taxon>Nocardiaceae</taxon>
        <taxon>Nocardia</taxon>
    </lineage>
</organism>
<accession>A0A2N3V4A3</accession>
<keyword evidence="3" id="KW-1185">Reference proteome</keyword>
<dbReference type="GO" id="GO:0015969">
    <property type="term" value="P:guanosine tetraphosphate metabolic process"/>
    <property type="evidence" value="ECO:0007669"/>
    <property type="project" value="InterPro"/>
</dbReference>